<accession>A0A8S5LZ87</accession>
<protein>
    <submittedName>
        <fullName evidence="1">Uncharacterized protein</fullName>
    </submittedName>
</protein>
<reference evidence="1" key="1">
    <citation type="journal article" date="2021" name="Proc. Natl. Acad. Sci. U.S.A.">
        <title>A Catalog of Tens of Thousands of Viruses from Human Metagenomes Reveals Hidden Associations with Chronic Diseases.</title>
        <authorList>
            <person name="Tisza M.J."/>
            <person name="Buck C.B."/>
        </authorList>
    </citation>
    <scope>NUCLEOTIDE SEQUENCE</scope>
    <source>
        <strain evidence="1">CthqG28</strain>
    </source>
</reference>
<evidence type="ECO:0000313" key="1">
    <source>
        <dbReference type="EMBL" id="DAD75119.1"/>
    </source>
</evidence>
<name>A0A8S5LZ87_9CAUD</name>
<proteinExistence type="predicted"/>
<sequence length="63" mass="7800">MTTDQVYEKELLNKLEELDRTRAWVESELREVRNRMQRQVNREIIEWREGRPHFSNIGEWVAK</sequence>
<dbReference type="EMBL" id="BK014774">
    <property type="protein sequence ID" value="DAD75119.1"/>
    <property type="molecule type" value="Genomic_DNA"/>
</dbReference>
<organism evidence="1">
    <name type="scientific">Siphoviridae sp. cthqG28</name>
    <dbReference type="NCBI Taxonomy" id="2826427"/>
    <lineage>
        <taxon>Viruses</taxon>
        <taxon>Duplodnaviria</taxon>
        <taxon>Heunggongvirae</taxon>
        <taxon>Uroviricota</taxon>
        <taxon>Caudoviricetes</taxon>
    </lineage>
</organism>